<dbReference type="Proteomes" id="UP001158576">
    <property type="component" value="Chromosome 1"/>
</dbReference>
<proteinExistence type="predicted"/>
<organism evidence="1 2">
    <name type="scientific">Oikopleura dioica</name>
    <name type="common">Tunicate</name>
    <dbReference type="NCBI Taxonomy" id="34765"/>
    <lineage>
        <taxon>Eukaryota</taxon>
        <taxon>Metazoa</taxon>
        <taxon>Chordata</taxon>
        <taxon>Tunicata</taxon>
        <taxon>Appendicularia</taxon>
        <taxon>Copelata</taxon>
        <taxon>Oikopleuridae</taxon>
        <taxon>Oikopleura</taxon>
    </lineage>
</organism>
<accession>A0ABN7T1Q7</accession>
<gene>
    <name evidence="1" type="ORF">OKIOD_LOCUS12541</name>
</gene>
<protein>
    <submittedName>
        <fullName evidence="1">Oidioi.mRNA.OKI2018_I69.chr1.g3776.t1.cds</fullName>
    </submittedName>
</protein>
<evidence type="ECO:0000313" key="1">
    <source>
        <dbReference type="EMBL" id="CAG5108397.1"/>
    </source>
</evidence>
<sequence length="404" mass="45180">MNLSIFDHFSRESLSFASERKNETCTDLDLGEICSGECESSLLSCLSNCSSNDASCESGCVREGFDCIDGCPCHTDCILGCENCSADICNACAFPEENEDHVKCLAEFERELIECIQNCGGNSSCVSLCTVQYSQDILNCPCEEGCPDGCPCPNFDCGDNAEEANSVLIMHYSQKNLSLVNFNSYTEDLFQNLTMAQMIDDLTAMRDVQCFTKGKTIYSEDEKSSYDGSKILERDFPRPAVYHQYIGGQIPVYKDYPILIGGKTEHGSATNFVERYSPSDGWILDQKIAFPEAETYCYSAVWGDFGVVIFPGFSSSKNKIWRLYDDEWTNIGITKWNDRPYARAVLLSNYEVLVLGGEDRQKFTKFSFNENFTSIEGEDLDNLPSLSSWDDPYAILVPNGYCML</sequence>
<dbReference type="Gene3D" id="2.120.10.80">
    <property type="entry name" value="Kelch-type beta propeller"/>
    <property type="match status" value="1"/>
</dbReference>
<evidence type="ECO:0000313" key="2">
    <source>
        <dbReference type="Proteomes" id="UP001158576"/>
    </source>
</evidence>
<keyword evidence="2" id="KW-1185">Reference proteome</keyword>
<dbReference type="InterPro" id="IPR015915">
    <property type="entry name" value="Kelch-typ_b-propeller"/>
</dbReference>
<reference evidence="1 2" key="1">
    <citation type="submission" date="2021-04" db="EMBL/GenBank/DDBJ databases">
        <authorList>
            <person name="Bliznina A."/>
        </authorList>
    </citation>
    <scope>NUCLEOTIDE SEQUENCE [LARGE SCALE GENOMIC DNA]</scope>
</reference>
<name>A0ABN7T1Q7_OIKDI</name>
<dbReference type="EMBL" id="OU015566">
    <property type="protein sequence ID" value="CAG5108397.1"/>
    <property type="molecule type" value="Genomic_DNA"/>
</dbReference>
<dbReference type="SUPFAM" id="SSF117281">
    <property type="entry name" value="Kelch motif"/>
    <property type="match status" value="1"/>
</dbReference>